<evidence type="ECO:0000256" key="1">
    <source>
        <dbReference type="ARBA" id="ARBA00022801"/>
    </source>
</evidence>
<comment type="caution">
    <text evidence="3">The sequence shown here is derived from an EMBL/GenBank/DDBJ whole genome shotgun (WGS) entry which is preliminary data.</text>
</comment>
<dbReference type="PROSITE" id="PS00893">
    <property type="entry name" value="NUDIX_BOX"/>
    <property type="match status" value="1"/>
</dbReference>
<dbReference type="EMBL" id="MFWE01000005">
    <property type="protein sequence ID" value="OGJ10654.1"/>
    <property type="molecule type" value="Genomic_DNA"/>
</dbReference>
<accession>A0A1F6YW92</accession>
<name>A0A1F6YW92_9BACT</name>
<dbReference type="GO" id="GO:0016787">
    <property type="term" value="F:hydrolase activity"/>
    <property type="evidence" value="ECO:0007669"/>
    <property type="project" value="UniProtKB-KW"/>
</dbReference>
<dbReference type="PANTHER" id="PTHR36395:SF1">
    <property type="entry name" value="RING-H2 ZINC FINGER PROTEIN"/>
    <property type="match status" value="1"/>
</dbReference>
<evidence type="ECO:0000313" key="4">
    <source>
        <dbReference type="Proteomes" id="UP000178975"/>
    </source>
</evidence>
<dbReference type="InterPro" id="IPR020084">
    <property type="entry name" value="NUDIX_hydrolase_CS"/>
</dbReference>
<feature type="domain" description="Nudix hydrolase" evidence="2">
    <location>
        <begin position="88"/>
        <end position="166"/>
    </location>
</feature>
<gene>
    <name evidence="3" type="ORF">A2456_01530</name>
</gene>
<dbReference type="Gene3D" id="3.90.79.10">
    <property type="entry name" value="Nucleoside Triphosphate Pyrophosphohydrolase"/>
    <property type="match status" value="1"/>
</dbReference>
<reference evidence="3 4" key="1">
    <citation type="journal article" date="2016" name="Nat. Commun.">
        <title>Thousands of microbial genomes shed light on interconnected biogeochemical processes in an aquifer system.</title>
        <authorList>
            <person name="Anantharaman K."/>
            <person name="Brown C.T."/>
            <person name="Hug L.A."/>
            <person name="Sharon I."/>
            <person name="Castelle C.J."/>
            <person name="Probst A.J."/>
            <person name="Thomas B.C."/>
            <person name="Singh A."/>
            <person name="Wilkins M.J."/>
            <person name="Karaoz U."/>
            <person name="Brodie E.L."/>
            <person name="Williams K.H."/>
            <person name="Hubbard S.S."/>
            <person name="Banfield J.F."/>
        </authorList>
    </citation>
    <scope>NUCLEOTIDE SEQUENCE [LARGE SCALE GENOMIC DNA]</scope>
</reference>
<dbReference type="PANTHER" id="PTHR36395">
    <property type="entry name" value="RING-H2 ZINC FINGER PROTEIN"/>
    <property type="match status" value="1"/>
</dbReference>
<dbReference type="InterPro" id="IPR015797">
    <property type="entry name" value="NUDIX_hydrolase-like_dom_sf"/>
</dbReference>
<dbReference type="Pfam" id="PF00293">
    <property type="entry name" value="NUDIX"/>
    <property type="match status" value="1"/>
</dbReference>
<dbReference type="InterPro" id="IPR000086">
    <property type="entry name" value="NUDIX_hydrolase_dom"/>
</dbReference>
<dbReference type="SUPFAM" id="SSF55811">
    <property type="entry name" value="Nudix"/>
    <property type="match status" value="1"/>
</dbReference>
<evidence type="ECO:0000259" key="2">
    <source>
        <dbReference type="Pfam" id="PF00293"/>
    </source>
</evidence>
<protein>
    <recommendedName>
        <fullName evidence="2">Nudix hydrolase domain-containing protein</fullName>
    </recommendedName>
</protein>
<dbReference type="AlphaFoldDB" id="A0A1F6YW92"/>
<dbReference type="Proteomes" id="UP000178975">
    <property type="component" value="Unassembled WGS sequence"/>
</dbReference>
<proteinExistence type="predicted"/>
<organism evidence="3 4">
    <name type="scientific">Candidatus Nomurabacteria bacterium RIFOXYC2_FULL_36_19</name>
    <dbReference type="NCBI Taxonomy" id="1801806"/>
    <lineage>
        <taxon>Bacteria</taxon>
        <taxon>Candidatus Nomuraibacteriota</taxon>
    </lineage>
</organism>
<evidence type="ECO:0000313" key="3">
    <source>
        <dbReference type="EMBL" id="OGJ10654.1"/>
    </source>
</evidence>
<keyword evidence="1" id="KW-0378">Hydrolase</keyword>
<sequence>MAILTVDDLAAILGKFNISTESWGTGKAKGIGDLAEEINNGESSLRINDDGIMRVTRIVKMRIIDPNNLARGILKEVFQILPDGRRRDRNQMPSGRIKAGEIPEIAMWRELQAELNINQAKFRLVSTYEETEEARSYPEMFCCYIIHLFEVIPYEGSDVFRDEFEIIATDDNIRHHFAWVVEEKKK</sequence>